<keyword evidence="4 6" id="KW-0067">ATP-binding</keyword>
<dbReference type="PANTHER" id="PTHR43335">
    <property type="entry name" value="ABC TRANSPORTER, ATP-BINDING PROTEIN"/>
    <property type="match status" value="1"/>
</dbReference>
<sequence length="306" mass="31972">MTATAPALVVEGLTKVYKGRTVVDALTFDVQPGRVTGFVGPNGAGKTTTLLMVLGLATPAAGSARFAGKAYREIDHPLRAVGAVLEIAKGHPGRSGRDELRCQAATHDIPDSRVDELLDLVGLADAKGRRSAEYSLGMRQRLALAGAMLGDPPILILDEPLNGLDPQGIRWMRGFMTEQAAAGKAILVSSHQLTELQHVATDMVVIHKGKAIAQGPVADLIASSQAGTWARSADPATLERALVAAGFSVLRQDGDGMRVTGATGAQVAQIALEERVLVTELYPLVANLEQAFFDLVDGPGDTGGIA</sequence>
<evidence type="ECO:0000259" key="5">
    <source>
        <dbReference type="PROSITE" id="PS50893"/>
    </source>
</evidence>
<evidence type="ECO:0000256" key="1">
    <source>
        <dbReference type="ARBA" id="ARBA00005417"/>
    </source>
</evidence>
<dbReference type="RefSeq" id="WP_254570955.1">
    <property type="nucleotide sequence ID" value="NZ_CP098502.1"/>
</dbReference>
<name>A0ABY5DTL0_9ACTN</name>
<dbReference type="PROSITE" id="PS00211">
    <property type="entry name" value="ABC_TRANSPORTER_1"/>
    <property type="match status" value="1"/>
</dbReference>
<dbReference type="Gene3D" id="3.40.50.300">
    <property type="entry name" value="P-loop containing nucleotide triphosphate hydrolases"/>
    <property type="match status" value="1"/>
</dbReference>
<evidence type="ECO:0000256" key="3">
    <source>
        <dbReference type="ARBA" id="ARBA00022741"/>
    </source>
</evidence>
<protein>
    <submittedName>
        <fullName evidence="6">ATP-binding cassette domain-containing protein</fullName>
    </submittedName>
</protein>
<evidence type="ECO:0000313" key="6">
    <source>
        <dbReference type="EMBL" id="UTI64244.1"/>
    </source>
</evidence>
<feature type="domain" description="ABC transporter" evidence="5">
    <location>
        <begin position="8"/>
        <end position="233"/>
    </location>
</feature>
<dbReference type="SUPFAM" id="SSF52540">
    <property type="entry name" value="P-loop containing nucleoside triphosphate hydrolases"/>
    <property type="match status" value="1"/>
</dbReference>
<evidence type="ECO:0000256" key="2">
    <source>
        <dbReference type="ARBA" id="ARBA00022448"/>
    </source>
</evidence>
<evidence type="ECO:0000313" key="7">
    <source>
        <dbReference type="Proteomes" id="UP001056035"/>
    </source>
</evidence>
<dbReference type="PROSITE" id="PS50893">
    <property type="entry name" value="ABC_TRANSPORTER_2"/>
    <property type="match status" value="1"/>
</dbReference>
<accession>A0ABY5DTL0</accession>
<proteinExistence type="inferred from homology"/>
<dbReference type="Pfam" id="PF00005">
    <property type="entry name" value="ABC_tran"/>
    <property type="match status" value="1"/>
</dbReference>
<organism evidence="6 7">
    <name type="scientific">Paraconexibacter antarcticus</name>
    <dbReference type="NCBI Taxonomy" id="2949664"/>
    <lineage>
        <taxon>Bacteria</taxon>
        <taxon>Bacillati</taxon>
        <taxon>Actinomycetota</taxon>
        <taxon>Thermoleophilia</taxon>
        <taxon>Solirubrobacterales</taxon>
        <taxon>Paraconexibacteraceae</taxon>
        <taxon>Paraconexibacter</taxon>
    </lineage>
</organism>
<keyword evidence="3" id="KW-0547">Nucleotide-binding</keyword>
<gene>
    <name evidence="6" type="ORF">NBH00_23255</name>
</gene>
<dbReference type="GO" id="GO:0005524">
    <property type="term" value="F:ATP binding"/>
    <property type="evidence" value="ECO:0007669"/>
    <property type="project" value="UniProtKB-KW"/>
</dbReference>
<dbReference type="InterPro" id="IPR003439">
    <property type="entry name" value="ABC_transporter-like_ATP-bd"/>
</dbReference>
<dbReference type="InterPro" id="IPR017871">
    <property type="entry name" value="ABC_transporter-like_CS"/>
</dbReference>
<evidence type="ECO:0000256" key="4">
    <source>
        <dbReference type="ARBA" id="ARBA00022840"/>
    </source>
</evidence>
<dbReference type="Proteomes" id="UP001056035">
    <property type="component" value="Chromosome"/>
</dbReference>
<reference evidence="6 7" key="1">
    <citation type="submission" date="2022-06" db="EMBL/GenBank/DDBJ databases">
        <title>Paraconexibacter antarcticus.</title>
        <authorList>
            <person name="Kim C.S."/>
        </authorList>
    </citation>
    <scope>NUCLEOTIDE SEQUENCE [LARGE SCALE GENOMIC DNA]</scope>
    <source>
        <strain evidence="6 7">02-257</strain>
    </source>
</reference>
<dbReference type="InterPro" id="IPR027417">
    <property type="entry name" value="P-loop_NTPase"/>
</dbReference>
<keyword evidence="2" id="KW-0813">Transport</keyword>
<dbReference type="SMART" id="SM00382">
    <property type="entry name" value="AAA"/>
    <property type="match status" value="1"/>
</dbReference>
<keyword evidence="7" id="KW-1185">Reference proteome</keyword>
<dbReference type="EMBL" id="CP098502">
    <property type="protein sequence ID" value="UTI64244.1"/>
    <property type="molecule type" value="Genomic_DNA"/>
</dbReference>
<dbReference type="InterPro" id="IPR003593">
    <property type="entry name" value="AAA+_ATPase"/>
</dbReference>
<dbReference type="PANTHER" id="PTHR43335:SF4">
    <property type="entry name" value="ABC TRANSPORTER, ATP-BINDING PROTEIN"/>
    <property type="match status" value="1"/>
</dbReference>
<comment type="similarity">
    <text evidence="1">Belongs to the ABC transporter superfamily.</text>
</comment>